<organism evidence="2 3">
    <name type="scientific">Rhypophila decipiens</name>
    <dbReference type="NCBI Taxonomy" id="261697"/>
    <lineage>
        <taxon>Eukaryota</taxon>
        <taxon>Fungi</taxon>
        <taxon>Dikarya</taxon>
        <taxon>Ascomycota</taxon>
        <taxon>Pezizomycotina</taxon>
        <taxon>Sordariomycetes</taxon>
        <taxon>Sordariomycetidae</taxon>
        <taxon>Sordariales</taxon>
        <taxon>Naviculisporaceae</taxon>
        <taxon>Rhypophila</taxon>
    </lineage>
</organism>
<feature type="chain" id="PRO_5043014410" evidence="1">
    <location>
        <begin position="38"/>
        <end position="79"/>
    </location>
</feature>
<dbReference type="AlphaFoldDB" id="A0AAN6Y7L6"/>
<reference evidence="2" key="1">
    <citation type="journal article" date="2023" name="Mol. Phylogenet. Evol.">
        <title>Genome-scale phylogeny and comparative genomics of the fungal order Sordariales.</title>
        <authorList>
            <person name="Hensen N."/>
            <person name="Bonometti L."/>
            <person name="Westerberg I."/>
            <person name="Brannstrom I.O."/>
            <person name="Guillou S."/>
            <person name="Cros-Aarteil S."/>
            <person name="Calhoun S."/>
            <person name="Haridas S."/>
            <person name="Kuo A."/>
            <person name="Mondo S."/>
            <person name="Pangilinan J."/>
            <person name="Riley R."/>
            <person name="LaButti K."/>
            <person name="Andreopoulos B."/>
            <person name="Lipzen A."/>
            <person name="Chen C."/>
            <person name="Yan M."/>
            <person name="Daum C."/>
            <person name="Ng V."/>
            <person name="Clum A."/>
            <person name="Steindorff A."/>
            <person name="Ohm R.A."/>
            <person name="Martin F."/>
            <person name="Silar P."/>
            <person name="Natvig D.O."/>
            <person name="Lalanne C."/>
            <person name="Gautier V."/>
            <person name="Ament-Velasquez S.L."/>
            <person name="Kruys A."/>
            <person name="Hutchinson M.I."/>
            <person name="Powell A.J."/>
            <person name="Barry K."/>
            <person name="Miller A.N."/>
            <person name="Grigoriev I.V."/>
            <person name="Debuchy R."/>
            <person name="Gladieux P."/>
            <person name="Hiltunen Thoren M."/>
            <person name="Johannesson H."/>
        </authorList>
    </citation>
    <scope>NUCLEOTIDE SEQUENCE</scope>
    <source>
        <strain evidence="2">PSN293</strain>
    </source>
</reference>
<reference evidence="2" key="2">
    <citation type="submission" date="2023-05" db="EMBL/GenBank/DDBJ databases">
        <authorList>
            <consortium name="Lawrence Berkeley National Laboratory"/>
            <person name="Steindorff A."/>
            <person name="Hensen N."/>
            <person name="Bonometti L."/>
            <person name="Westerberg I."/>
            <person name="Brannstrom I.O."/>
            <person name="Guillou S."/>
            <person name="Cros-Aarteil S."/>
            <person name="Calhoun S."/>
            <person name="Haridas S."/>
            <person name="Kuo A."/>
            <person name="Mondo S."/>
            <person name="Pangilinan J."/>
            <person name="Riley R."/>
            <person name="Labutti K."/>
            <person name="Andreopoulos B."/>
            <person name="Lipzen A."/>
            <person name="Chen C."/>
            <person name="Yanf M."/>
            <person name="Daum C."/>
            <person name="Ng V."/>
            <person name="Clum A."/>
            <person name="Ohm R."/>
            <person name="Martin F."/>
            <person name="Silar P."/>
            <person name="Natvig D."/>
            <person name="Lalanne C."/>
            <person name="Gautier V."/>
            <person name="Ament-Velasquez S.L."/>
            <person name="Kruys A."/>
            <person name="Hutchinson M.I."/>
            <person name="Powell A.J."/>
            <person name="Barry K."/>
            <person name="Miller A.N."/>
            <person name="Grigoriev I.V."/>
            <person name="Debuchy R."/>
            <person name="Gladieux P."/>
            <person name="Thoren M.H."/>
            <person name="Johannesson H."/>
        </authorList>
    </citation>
    <scope>NUCLEOTIDE SEQUENCE</scope>
    <source>
        <strain evidence="2">PSN293</strain>
    </source>
</reference>
<evidence type="ECO:0000313" key="3">
    <source>
        <dbReference type="Proteomes" id="UP001301769"/>
    </source>
</evidence>
<name>A0AAN6Y7L6_9PEZI</name>
<evidence type="ECO:0000256" key="1">
    <source>
        <dbReference type="SAM" id="SignalP"/>
    </source>
</evidence>
<accession>A0AAN6Y7L6</accession>
<proteinExistence type="predicted"/>
<feature type="signal peptide" evidence="1">
    <location>
        <begin position="1"/>
        <end position="37"/>
    </location>
</feature>
<dbReference type="EMBL" id="MU858120">
    <property type="protein sequence ID" value="KAK4212810.1"/>
    <property type="molecule type" value="Genomic_DNA"/>
</dbReference>
<protein>
    <submittedName>
        <fullName evidence="2">Uncharacterized protein</fullName>
    </submittedName>
</protein>
<keyword evidence="1" id="KW-0732">Signal</keyword>
<evidence type="ECO:0000313" key="2">
    <source>
        <dbReference type="EMBL" id="KAK4212810.1"/>
    </source>
</evidence>
<dbReference type="Proteomes" id="UP001301769">
    <property type="component" value="Unassembled WGS sequence"/>
</dbReference>
<gene>
    <name evidence="2" type="ORF">QBC37DRAFT_424236</name>
</gene>
<keyword evidence="3" id="KW-1185">Reference proteome</keyword>
<sequence>MSLNLSCETIFSRPRPPTIVRLFSPLLLLTLTPSTRCGTPGRWIPSLSCHRPLLAPTSQYQDRSSPLGVPVLILDTRHF</sequence>
<comment type="caution">
    <text evidence="2">The sequence shown here is derived from an EMBL/GenBank/DDBJ whole genome shotgun (WGS) entry which is preliminary data.</text>
</comment>